<proteinExistence type="predicted"/>
<dbReference type="Proteomes" id="UP000186391">
    <property type="component" value="Unassembled WGS sequence"/>
</dbReference>
<comment type="caution">
    <text evidence="1">The sequence shown here is derived from an EMBL/GenBank/DDBJ whole genome shotgun (WGS) entry which is preliminary data.</text>
</comment>
<organism evidence="1 2">
    <name type="scientific">Fischerella major NIES-592</name>
    <dbReference type="NCBI Taxonomy" id="210994"/>
    <lineage>
        <taxon>Bacteria</taxon>
        <taxon>Bacillati</taxon>
        <taxon>Cyanobacteriota</taxon>
        <taxon>Cyanophyceae</taxon>
        <taxon>Nostocales</taxon>
        <taxon>Hapalosiphonaceae</taxon>
        <taxon>Fischerella</taxon>
    </lineage>
</organism>
<dbReference type="AlphaFoldDB" id="A0A1U7H2U8"/>
<dbReference type="RefSeq" id="WP_073555096.1">
    <property type="nucleotide sequence ID" value="NZ_MRCA01000002.1"/>
</dbReference>
<name>A0A1U7H2U8_9CYAN</name>
<gene>
    <name evidence="1" type="ORF">NIES592_04950</name>
</gene>
<keyword evidence="2" id="KW-1185">Reference proteome</keyword>
<sequence>MKRRIRILAIFIVTVAIFVVTNLAVSNVYVPIAQARDAVEDVPETQNPTPEPGVLRNLPSDAVEQKIDTNQTITQPPSTQAQSGDLACNNDNFTSSIAGGFLSNNPFIRTDKTPNNYSAFKTDCLNPAASGQCWGQPRYRYYARWNNIKEWRGKICAKSVQNTYNNHVVSYQSSSDSSCPIGGQNYCQIYYGPIISFQVKGHNESENQWRSIEKDGKLASYEIPANERRWYHWAWKTSQPSDFRLAVRYAKPYDEFDFMMDKKM</sequence>
<evidence type="ECO:0000313" key="2">
    <source>
        <dbReference type="Proteomes" id="UP000186391"/>
    </source>
</evidence>
<protein>
    <submittedName>
        <fullName evidence="1">Uncharacterized protein</fullName>
    </submittedName>
</protein>
<evidence type="ECO:0000313" key="1">
    <source>
        <dbReference type="EMBL" id="OKH15453.1"/>
    </source>
</evidence>
<dbReference type="OrthoDB" id="583227at2"/>
<dbReference type="EMBL" id="MRCA01000002">
    <property type="protein sequence ID" value="OKH15453.1"/>
    <property type="molecule type" value="Genomic_DNA"/>
</dbReference>
<reference evidence="1 2" key="1">
    <citation type="submission" date="2016-11" db="EMBL/GenBank/DDBJ databases">
        <title>Draft Genome Sequences of Nine Cyanobacterial Strains from Diverse Habitats.</title>
        <authorList>
            <person name="Zhu T."/>
            <person name="Hou S."/>
            <person name="Lu X."/>
            <person name="Hess W.R."/>
        </authorList>
    </citation>
    <scope>NUCLEOTIDE SEQUENCE [LARGE SCALE GENOMIC DNA]</scope>
    <source>
        <strain evidence="1 2">NIES-592</strain>
    </source>
</reference>
<accession>A0A1U7H2U8</accession>